<proteinExistence type="predicted"/>
<feature type="transmembrane region" description="Helical" evidence="1">
    <location>
        <begin position="80"/>
        <end position="106"/>
    </location>
</feature>
<evidence type="ECO:0000313" key="3">
    <source>
        <dbReference type="Proteomes" id="UP001234989"/>
    </source>
</evidence>
<keyword evidence="1" id="KW-0812">Transmembrane</keyword>
<organism evidence="2 3">
    <name type="scientific">Solanum verrucosum</name>
    <dbReference type="NCBI Taxonomy" id="315347"/>
    <lineage>
        <taxon>Eukaryota</taxon>
        <taxon>Viridiplantae</taxon>
        <taxon>Streptophyta</taxon>
        <taxon>Embryophyta</taxon>
        <taxon>Tracheophyta</taxon>
        <taxon>Spermatophyta</taxon>
        <taxon>Magnoliopsida</taxon>
        <taxon>eudicotyledons</taxon>
        <taxon>Gunneridae</taxon>
        <taxon>Pentapetalae</taxon>
        <taxon>asterids</taxon>
        <taxon>lamiids</taxon>
        <taxon>Solanales</taxon>
        <taxon>Solanaceae</taxon>
        <taxon>Solanoideae</taxon>
        <taxon>Solaneae</taxon>
        <taxon>Solanum</taxon>
    </lineage>
</organism>
<dbReference type="PANTHER" id="PTHR31215">
    <property type="entry name" value="OS05G0510400 PROTEIN-RELATED"/>
    <property type="match status" value="1"/>
</dbReference>
<evidence type="ECO:0000313" key="2">
    <source>
        <dbReference type="EMBL" id="WMV52127.1"/>
    </source>
</evidence>
<reference evidence="2" key="1">
    <citation type="submission" date="2023-08" db="EMBL/GenBank/DDBJ databases">
        <title>A de novo genome assembly of Solanum verrucosum Schlechtendal, a Mexican diploid species geographically isolated from the other diploid A-genome species in potato relatives.</title>
        <authorList>
            <person name="Hosaka K."/>
        </authorList>
    </citation>
    <scope>NUCLEOTIDE SEQUENCE</scope>
    <source>
        <tissue evidence="2">Young leaves</tissue>
    </source>
</reference>
<dbReference type="AlphaFoldDB" id="A0AAF0ZTU3"/>
<dbReference type="EMBL" id="CP133621">
    <property type="protein sequence ID" value="WMV52127.1"/>
    <property type="molecule type" value="Genomic_DNA"/>
</dbReference>
<keyword evidence="1" id="KW-1133">Transmembrane helix</keyword>
<sequence length="217" mass="25055">MYVPADTRFLDARQISFWIPLIVFNINFFSYFIFRGLIGTLWTLVPLEILVAQSWKIQGKSVFVHKRLQMEGVVEFVRGFIHLFLELITLLFVLIVLPLMMTLLLISISSRRCTASSSLVDDDFEQNFVTHHSPTQLLKNFDEIKLLRNELPSGELGIDEGALLKWRADFGSTLDNCVILGDYNFGYVNFCWKSRWDLVLESNKLTLDRAANLEEVV</sequence>
<dbReference type="InterPro" id="IPR044809">
    <property type="entry name" value="AUF1-like"/>
</dbReference>
<dbReference type="Proteomes" id="UP001234989">
    <property type="component" value="Chromosome 10"/>
</dbReference>
<keyword evidence="1" id="KW-0472">Membrane</keyword>
<evidence type="ECO:0000256" key="1">
    <source>
        <dbReference type="SAM" id="Phobius"/>
    </source>
</evidence>
<accession>A0AAF0ZTU3</accession>
<keyword evidence="3" id="KW-1185">Reference proteome</keyword>
<gene>
    <name evidence="2" type="ORF">MTR67_045512</name>
</gene>
<feature type="transmembrane region" description="Helical" evidence="1">
    <location>
        <begin position="15"/>
        <end position="34"/>
    </location>
</feature>
<name>A0AAF0ZTU3_SOLVR</name>
<protein>
    <submittedName>
        <fullName evidence="2">Uncharacterized protein</fullName>
    </submittedName>
</protein>